<feature type="signal peptide" evidence="2">
    <location>
        <begin position="1"/>
        <end position="23"/>
    </location>
</feature>
<gene>
    <name evidence="3" type="ORF">Cgig2_013070</name>
</gene>
<feature type="chain" id="PRO_5040356732" evidence="2">
    <location>
        <begin position="24"/>
        <end position="164"/>
    </location>
</feature>
<comment type="caution">
    <text evidence="3">The sequence shown here is derived from an EMBL/GenBank/DDBJ whole genome shotgun (WGS) entry which is preliminary data.</text>
</comment>
<keyword evidence="1" id="KW-1133">Transmembrane helix</keyword>
<dbReference type="EMBL" id="JAKOGI010000039">
    <property type="protein sequence ID" value="KAJ8447293.1"/>
    <property type="molecule type" value="Genomic_DNA"/>
</dbReference>
<accession>A0A9Q1KPP3</accession>
<organism evidence="3 4">
    <name type="scientific">Carnegiea gigantea</name>
    <dbReference type="NCBI Taxonomy" id="171969"/>
    <lineage>
        <taxon>Eukaryota</taxon>
        <taxon>Viridiplantae</taxon>
        <taxon>Streptophyta</taxon>
        <taxon>Embryophyta</taxon>
        <taxon>Tracheophyta</taxon>
        <taxon>Spermatophyta</taxon>
        <taxon>Magnoliopsida</taxon>
        <taxon>eudicotyledons</taxon>
        <taxon>Gunneridae</taxon>
        <taxon>Pentapetalae</taxon>
        <taxon>Caryophyllales</taxon>
        <taxon>Cactineae</taxon>
        <taxon>Cactaceae</taxon>
        <taxon>Cactoideae</taxon>
        <taxon>Echinocereeae</taxon>
        <taxon>Carnegiea</taxon>
    </lineage>
</organism>
<dbReference type="Proteomes" id="UP001153076">
    <property type="component" value="Unassembled WGS sequence"/>
</dbReference>
<evidence type="ECO:0000256" key="1">
    <source>
        <dbReference type="SAM" id="Phobius"/>
    </source>
</evidence>
<evidence type="ECO:0000256" key="2">
    <source>
        <dbReference type="SAM" id="SignalP"/>
    </source>
</evidence>
<reference evidence="3" key="1">
    <citation type="submission" date="2022-04" db="EMBL/GenBank/DDBJ databases">
        <title>Carnegiea gigantea Genome sequencing and assembly v2.</title>
        <authorList>
            <person name="Copetti D."/>
            <person name="Sanderson M.J."/>
            <person name="Burquez A."/>
            <person name="Wojciechowski M.F."/>
        </authorList>
    </citation>
    <scope>NUCLEOTIDE SEQUENCE</scope>
    <source>
        <strain evidence="3">SGP5-SGP5p</strain>
        <tissue evidence="3">Aerial part</tissue>
    </source>
</reference>
<keyword evidence="1" id="KW-0812">Transmembrane</keyword>
<keyword evidence="1" id="KW-0472">Membrane</keyword>
<evidence type="ECO:0000313" key="4">
    <source>
        <dbReference type="Proteomes" id="UP001153076"/>
    </source>
</evidence>
<evidence type="ECO:0000313" key="3">
    <source>
        <dbReference type="EMBL" id="KAJ8447293.1"/>
    </source>
</evidence>
<name>A0A9Q1KPP3_9CARY</name>
<sequence>MRKLRIFLWQTLLNALHVRGVLLRRVGLFIKWSRTGPDRTEDRGRPDRTGPRSFGLVLGPVLFCFRSSVRSRFGPGGPANGPNRIDCCCSPLNTPSHSNSLCSLVCANTGQRPVASGVAFQLVKPGGMLGFGYCINLGFLFEIIVYLGFLIWRFSRSTRIHFAL</sequence>
<proteinExistence type="predicted"/>
<protein>
    <submittedName>
        <fullName evidence="3">Uncharacterized protein</fullName>
    </submittedName>
</protein>
<feature type="transmembrane region" description="Helical" evidence="1">
    <location>
        <begin position="130"/>
        <end position="152"/>
    </location>
</feature>
<keyword evidence="4" id="KW-1185">Reference proteome</keyword>
<dbReference type="AlphaFoldDB" id="A0A9Q1KPP3"/>
<keyword evidence="2" id="KW-0732">Signal</keyword>